<evidence type="ECO:0000313" key="2">
    <source>
        <dbReference type="EMBL" id="KAF2227552.1"/>
    </source>
</evidence>
<dbReference type="Proteomes" id="UP000799538">
    <property type="component" value="Unassembled WGS sequence"/>
</dbReference>
<dbReference type="AlphaFoldDB" id="A0A6A6GP75"/>
<keyword evidence="1" id="KW-0812">Transmembrane</keyword>
<gene>
    <name evidence="2" type="ORF">BDZ85DRAFT_254494</name>
</gene>
<sequence>MSKENFADADTVSIRCMQKCLGCHSACLAVLWSCEAWSNSVSLWSSMGFALLLTLSCMLGVLSGRQTYRSRHRRKRL</sequence>
<feature type="non-terminal residue" evidence="2">
    <location>
        <position position="77"/>
    </location>
</feature>
<proteinExistence type="predicted"/>
<feature type="transmembrane region" description="Helical" evidence="1">
    <location>
        <begin position="46"/>
        <end position="64"/>
    </location>
</feature>
<evidence type="ECO:0000256" key="1">
    <source>
        <dbReference type="SAM" id="Phobius"/>
    </source>
</evidence>
<organism evidence="2 3">
    <name type="scientific">Elsinoe ampelina</name>
    <dbReference type="NCBI Taxonomy" id="302913"/>
    <lineage>
        <taxon>Eukaryota</taxon>
        <taxon>Fungi</taxon>
        <taxon>Dikarya</taxon>
        <taxon>Ascomycota</taxon>
        <taxon>Pezizomycotina</taxon>
        <taxon>Dothideomycetes</taxon>
        <taxon>Dothideomycetidae</taxon>
        <taxon>Myriangiales</taxon>
        <taxon>Elsinoaceae</taxon>
        <taxon>Elsinoe</taxon>
    </lineage>
</organism>
<keyword evidence="1" id="KW-0472">Membrane</keyword>
<protein>
    <submittedName>
        <fullName evidence="2">Uncharacterized protein</fullName>
    </submittedName>
</protein>
<reference evidence="3" key="1">
    <citation type="journal article" date="2020" name="Stud. Mycol.">
        <title>101 Dothideomycetes genomes: A test case for predicting lifestyles and emergence of pathogens.</title>
        <authorList>
            <person name="Haridas S."/>
            <person name="Albert R."/>
            <person name="Binder M."/>
            <person name="Bloem J."/>
            <person name="LaButti K."/>
            <person name="Salamov A."/>
            <person name="Andreopoulos B."/>
            <person name="Baker S."/>
            <person name="Barry K."/>
            <person name="Bills G."/>
            <person name="Bluhm B."/>
            <person name="Cannon C."/>
            <person name="Castanera R."/>
            <person name="Culley D."/>
            <person name="Daum C."/>
            <person name="Ezra D."/>
            <person name="Gonzalez J."/>
            <person name="Henrissat B."/>
            <person name="Kuo A."/>
            <person name="Liang C."/>
            <person name="Lipzen A."/>
            <person name="Lutzoni F."/>
            <person name="Magnuson J."/>
            <person name="Mondo S."/>
            <person name="Nolan M."/>
            <person name="Ohm R."/>
            <person name="Pangilinan J."/>
            <person name="Park H.-J."/>
            <person name="Ramirez L."/>
            <person name="Alfaro M."/>
            <person name="Sun H."/>
            <person name="Tritt A."/>
            <person name="Yoshinaga Y."/>
            <person name="Zwiers L.-H."/>
            <person name="Turgeon B."/>
            <person name="Goodwin S."/>
            <person name="Spatafora J."/>
            <person name="Crous P."/>
            <person name="Grigoriev I."/>
        </authorList>
    </citation>
    <scope>NUCLEOTIDE SEQUENCE [LARGE SCALE GENOMIC DNA]</scope>
    <source>
        <strain evidence="3">CECT 20119</strain>
    </source>
</reference>
<dbReference type="EMBL" id="ML992501">
    <property type="protein sequence ID" value="KAF2227552.1"/>
    <property type="molecule type" value="Genomic_DNA"/>
</dbReference>
<keyword evidence="3" id="KW-1185">Reference proteome</keyword>
<evidence type="ECO:0000313" key="3">
    <source>
        <dbReference type="Proteomes" id="UP000799538"/>
    </source>
</evidence>
<name>A0A6A6GP75_9PEZI</name>
<keyword evidence="1" id="KW-1133">Transmembrane helix</keyword>
<accession>A0A6A6GP75</accession>